<dbReference type="AlphaFoldDB" id="R7US88"/>
<dbReference type="HOGENOM" id="CLU_2135855_0_0_1"/>
<dbReference type="EMBL" id="KB298648">
    <property type="protein sequence ID" value="ELU09003.1"/>
    <property type="molecule type" value="Genomic_DNA"/>
</dbReference>
<dbReference type="EMBL" id="AMQN01006561">
    <property type="status" value="NOT_ANNOTATED_CDS"/>
    <property type="molecule type" value="Genomic_DNA"/>
</dbReference>
<protein>
    <submittedName>
        <fullName evidence="1 2">Uncharacterized protein</fullName>
    </submittedName>
</protein>
<reference evidence="1 3" key="2">
    <citation type="journal article" date="2013" name="Nature">
        <title>Insights into bilaterian evolution from three spiralian genomes.</title>
        <authorList>
            <person name="Simakov O."/>
            <person name="Marletaz F."/>
            <person name="Cho S.J."/>
            <person name="Edsinger-Gonzales E."/>
            <person name="Havlak P."/>
            <person name="Hellsten U."/>
            <person name="Kuo D.H."/>
            <person name="Larsson T."/>
            <person name="Lv J."/>
            <person name="Arendt D."/>
            <person name="Savage R."/>
            <person name="Osoegawa K."/>
            <person name="de Jong P."/>
            <person name="Grimwood J."/>
            <person name="Chapman J.A."/>
            <person name="Shapiro H."/>
            <person name="Aerts A."/>
            <person name="Otillar R.P."/>
            <person name="Terry A.Y."/>
            <person name="Boore J.L."/>
            <person name="Grigoriev I.V."/>
            <person name="Lindberg D.R."/>
            <person name="Seaver E.C."/>
            <person name="Weisblat D.A."/>
            <person name="Putnam N.H."/>
            <person name="Rokhsar D.S."/>
        </authorList>
    </citation>
    <scope>NUCLEOTIDE SEQUENCE</scope>
    <source>
        <strain evidence="1 3">I ESC-2004</strain>
    </source>
</reference>
<evidence type="ECO:0000313" key="3">
    <source>
        <dbReference type="Proteomes" id="UP000014760"/>
    </source>
</evidence>
<name>R7US88_CAPTE</name>
<organism evidence="1">
    <name type="scientific">Capitella teleta</name>
    <name type="common">Polychaete worm</name>
    <dbReference type="NCBI Taxonomy" id="283909"/>
    <lineage>
        <taxon>Eukaryota</taxon>
        <taxon>Metazoa</taxon>
        <taxon>Spiralia</taxon>
        <taxon>Lophotrochozoa</taxon>
        <taxon>Annelida</taxon>
        <taxon>Polychaeta</taxon>
        <taxon>Sedentaria</taxon>
        <taxon>Scolecida</taxon>
        <taxon>Capitellidae</taxon>
        <taxon>Capitella</taxon>
    </lineage>
</organism>
<sequence length="113" mass="13411">MDIFVIKKRASCRAYWLFKCHHRDLMTPADIDYEWGQMSSEAREPYRIESAEIKKQGFFPLTIFKRSLAQMQAQYGNSRLRGVIANFNSDDAKGLVKEDEFETRFNEYWAEEI</sequence>
<reference evidence="2" key="3">
    <citation type="submission" date="2015-06" db="UniProtKB">
        <authorList>
            <consortium name="EnsemblMetazoa"/>
        </authorList>
    </citation>
    <scope>IDENTIFICATION</scope>
</reference>
<evidence type="ECO:0000313" key="1">
    <source>
        <dbReference type="EMBL" id="ELU09003.1"/>
    </source>
</evidence>
<gene>
    <name evidence="1" type="ORF">CAPTEDRAFT_214454</name>
</gene>
<dbReference type="EnsemblMetazoa" id="CapteT214454">
    <property type="protein sequence ID" value="CapteP214454"/>
    <property type="gene ID" value="CapteG214454"/>
</dbReference>
<reference evidence="3" key="1">
    <citation type="submission" date="2012-12" db="EMBL/GenBank/DDBJ databases">
        <authorList>
            <person name="Hellsten U."/>
            <person name="Grimwood J."/>
            <person name="Chapman J.A."/>
            <person name="Shapiro H."/>
            <person name="Aerts A."/>
            <person name="Otillar R.P."/>
            <person name="Terry A.Y."/>
            <person name="Boore J.L."/>
            <person name="Simakov O."/>
            <person name="Marletaz F."/>
            <person name="Cho S.-J."/>
            <person name="Edsinger-Gonzales E."/>
            <person name="Havlak P."/>
            <person name="Kuo D.-H."/>
            <person name="Larsson T."/>
            <person name="Lv J."/>
            <person name="Arendt D."/>
            <person name="Savage R."/>
            <person name="Osoegawa K."/>
            <person name="de Jong P."/>
            <person name="Lindberg D.R."/>
            <person name="Seaver E.C."/>
            <person name="Weisblat D.A."/>
            <person name="Putnam N.H."/>
            <person name="Grigoriev I.V."/>
            <person name="Rokhsar D.S."/>
        </authorList>
    </citation>
    <scope>NUCLEOTIDE SEQUENCE</scope>
    <source>
        <strain evidence="3">I ESC-2004</strain>
    </source>
</reference>
<accession>R7US88</accession>
<dbReference type="Proteomes" id="UP000014760">
    <property type="component" value="Unassembled WGS sequence"/>
</dbReference>
<proteinExistence type="predicted"/>
<keyword evidence="3" id="KW-1185">Reference proteome</keyword>
<evidence type="ECO:0000313" key="2">
    <source>
        <dbReference type="EnsemblMetazoa" id="CapteP214454"/>
    </source>
</evidence>